<dbReference type="CDD" id="cd02440">
    <property type="entry name" value="AdoMet_MTases"/>
    <property type="match status" value="1"/>
</dbReference>
<dbReference type="GO" id="GO:0008757">
    <property type="term" value="F:S-adenosylmethionine-dependent methyltransferase activity"/>
    <property type="evidence" value="ECO:0007669"/>
    <property type="project" value="InterPro"/>
</dbReference>
<dbReference type="EnsemblMetazoa" id="XM_038216580.1">
    <property type="protein sequence ID" value="XP_038072508.1"/>
    <property type="gene ID" value="LOC119741016"/>
</dbReference>
<dbReference type="InterPro" id="IPR029063">
    <property type="entry name" value="SAM-dependent_MTases_sf"/>
</dbReference>
<dbReference type="EnsemblMetazoa" id="XM_038216579.1">
    <property type="protein sequence ID" value="XP_038072507.1"/>
    <property type="gene ID" value="LOC119741016"/>
</dbReference>
<dbReference type="EnsemblMetazoa" id="XM_038216581.1">
    <property type="protein sequence ID" value="XP_038072509.1"/>
    <property type="gene ID" value="LOC119741016"/>
</dbReference>
<dbReference type="InterPro" id="IPR013216">
    <property type="entry name" value="Methyltransf_11"/>
</dbReference>
<dbReference type="EnsemblMetazoa" id="XM_038216576.1">
    <property type="protein sequence ID" value="XP_038072504.1"/>
    <property type="gene ID" value="LOC119741016"/>
</dbReference>
<dbReference type="RefSeq" id="XP_038072507.1">
    <property type="nucleotide sequence ID" value="XM_038216579.1"/>
</dbReference>
<sequence length="261" mass="29033">MSFPANGDYQESGRYNQHGIIMRNIGKLTFRPEDVVLDVGCGAGEETKALASKVSSVTGVDTSEEKVAFARANNSEPSVTYGLGDAQTIGDNPDYLGRFDKAVSFFVLHWCPDPAKALRSILACLKPGGEGLLMVGNRTTFPPDVRAFLGSHARWGEYVKGFKGSQYFWKRSISEAEELMATCGWTKVQCEIQHRLPTTELQTKLFFKTAIGITARIPESDQEAYLEDLWQWALSRYQVETQDGHVCIPIEYLVIHACKPL</sequence>
<dbReference type="Proteomes" id="UP000887568">
    <property type="component" value="Unplaced"/>
</dbReference>
<proteinExistence type="predicted"/>
<evidence type="ECO:0000313" key="2">
    <source>
        <dbReference type="EnsemblMetazoa" id="XP_038072508.1"/>
    </source>
</evidence>
<accession>A0A914B8K1</accession>
<dbReference type="AlphaFoldDB" id="A0A914B8K1"/>
<keyword evidence="3" id="KW-1185">Reference proteome</keyword>
<dbReference type="RefSeq" id="XP_038072508.1">
    <property type="nucleotide sequence ID" value="XM_038216580.1"/>
</dbReference>
<dbReference type="GeneID" id="119741016"/>
<evidence type="ECO:0000259" key="1">
    <source>
        <dbReference type="Pfam" id="PF08241"/>
    </source>
</evidence>
<name>A0A914B8K1_PATMI</name>
<dbReference type="Pfam" id="PF08241">
    <property type="entry name" value="Methyltransf_11"/>
    <property type="match status" value="1"/>
</dbReference>
<dbReference type="EnsemblMetazoa" id="XM_038216577.1">
    <property type="protein sequence ID" value="XP_038072505.1"/>
    <property type="gene ID" value="LOC119741016"/>
</dbReference>
<dbReference type="RefSeq" id="XP_038072509.1">
    <property type="nucleotide sequence ID" value="XM_038216581.1"/>
</dbReference>
<dbReference type="OrthoDB" id="8300214at2759"/>
<dbReference type="EnsemblMetazoa" id="XM_038216582.1">
    <property type="protein sequence ID" value="XP_038072510.1"/>
    <property type="gene ID" value="LOC119741016"/>
</dbReference>
<dbReference type="RefSeq" id="XP_038072510.1">
    <property type="nucleotide sequence ID" value="XM_038216582.1"/>
</dbReference>
<organism evidence="2 3">
    <name type="scientific">Patiria miniata</name>
    <name type="common">Bat star</name>
    <name type="synonym">Asterina miniata</name>
    <dbReference type="NCBI Taxonomy" id="46514"/>
    <lineage>
        <taxon>Eukaryota</taxon>
        <taxon>Metazoa</taxon>
        <taxon>Echinodermata</taxon>
        <taxon>Eleutherozoa</taxon>
        <taxon>Asterozoa</taxon>
        <taxon>Asteroidea</taxon>
        <taxon>Valvatacea</taxon>
        <taxon>Valvatida</taxon>
        <taxon>Asterinidae</taxon>
        <taxon>Patiria</taxon>
    </lineage>
</organism>
<dbReference type="PANTHER" id="PTHR43861:SF1">
    <property type="entry name" value="TRANS-ACONITATE 2-METHYLTRANSFERASE"/>
    <property type="match status" value="1"/>
</dbReference>
<dbReference type="SUPFAM" id="SSF53335">
    <property type="entry name" value="S-adenosyl-L-methionine-dependent methyltransferases"/>
    <property type="match status" value="1"/>
</dbReference>
<evidence type="ECO:0000313" key="3">
    <source>
        <dbReference type="Proteomes" id="UP000887568"/>
    </source>
</evidence>
<feature type="domain" description="Methyltransferase type 11" evidence="1">
    <location>
        <begin position="37"/>
        <end position="130"/>
    </location>
</feature>
<reference evidence="2" key="1">
    <citation type="submission" date="2022-11" db="UniProtKB">
        <authorList>
            <consortium name="EnsemblMetazoa"/>
        </authorList>
    </citation>
    <scope>IDENTIFICATION</scope>
</reference>
<dbReference type="RefSeq" id="XP_038072504.1">
    <property type="nucleotide sequence ID" value="XM_038216576.1"/>
</dbReference>
<dbReference type="PANTHER" id="PTHR43861">
    <property type="entry name" value="TRANS-ACONITATE 2-METHYLTRANSFERASE-RELATED"/>
    <property type="match status" value="1"/>
</dbReference>
<dbReference type="RefSeq" id="XP_038072505.1">
    <property type="nucleotide sequence ID" value="XM_038216577.1"/>
</dbReference>
<protein>
    <recommendedName>
        <fullName evidence="1">Methyltransferase type 11 domain-containing protein</fullName>
    </recommendedName>
</protein>
<dbReference type="Gene3D" id="3.40.50.150">
    <property type="entry name" value="Vaccinia Virus protein VP39"/>
    <property type="match status" value="1"/>
</dbReference>
<dbReference type="OMA" id="WTNNQEA"/>